<dbReference type="InterPro" id="IPR000594">
    <property type="entry name" value="ThiF_NAD_FAD-bd"/>
</dbReference>
<gene>
    <name evidence="2" type="ORF">COW99_00685</name>
</gene>
<dbReference type="AlphaFoldDB" id="A0A2H0BWX3"/>
<protein>
    <recommendedName>
        <fullName evidence="1">THIF-type NAD/FAD binding fold domain-containing protein</fullName>
    </recommendedName>
</protein>
<dbReference type="EMBL" id="PCTA01000003">
    <property type="protein sequence ID" value="PIP62186.1"/>
    <property type="molecule type" value="Genomic_DNA"/>
</dbReference>
<dbReference type="PANTHER" id="PTHR43267:SF3">
    <property type="entry name" value="THIF PROTEIN"/>
    <property type="match status" value="1"/>
</dbReference>
<dbReference type="GO" id="GO:0061504">
    <property type="term" value="P:cyclic threonylcarbamoyladenosine biosynthetic process"/>
    <property type="evidence" value="ECO:0007669"/>
    <property type="project" value="TreeGrafter"/>
</dbReference>
<proteinExistence type="predicted"/>
<dbReference type="Proteomes" id="UP000231246">
    <property type="component" value="Unassembled WGS sequence"/>
</dbReference>
<dbReference type="InterPro" id="IPR045886">
    <property type="entry name" value="ThiF/MoeB/HesA"/>
</dbReference>
<dbReference type="GO" id="GO:0008641">
    <property type="term" value="F:ubiquitin-like modifier activating enzyme activity"/>
    <property type="evidence" value="ECO:0007669"/>
    <property type="project" value="InterPro"/>
</dbReference>
<dbReference type="GO" id="GO:0061503">
    <property type="term" value="F:tRNA threonylcarbamoyladenosine dehydratase"/>
    <property type="evidence" value="ECO:0007669"/>
    <property type="project" value="TreeGrafter"/>
</dbReference>
<sequence length="351" mass="40190">MSKSKKDLFNKLLKELYKVRNPHLDFKQDIFQNLKNQVSSQVKKETILKGRKDTFLPKKAFLDLTTSRNKNLIFPDEQDVLRKTVVAFFGLSVGSHAAITWAMQARPDAIKIADYDRIDATNLNRIQALWNDLGVRKVDYVEDRIIGMNPYTKIYKHMERDASKIEPFIRDNTGADLIVDEVDNLHAKIILRRIARDRKIPIITVADVGDNVIMNIERYDLDVNTVPFLGRLSQEDIYTILQTNDEVILRKMIIKLVGLKGNSERMSKSLFAINGSISTWPQLGATATIAGGLITTTIKKIILGEKVISGRYYLSLDDLLVSDYKLEKNIKKRNTLIKQLELVLQKNDEEK</sequence>
<dbReference type="PANTHER" id="PTHR43267">
    <property type="entry name" value="TRNA THREONYLCARBAMOYLADENOSINE DEHYDRATASE"/>
    <property type="match status" value="1"/>
</dbReference>
<name>A0A2H0BWX3_9BACT</name>
<organism evidence="2 3">
    <name type="scientific">Candidatus Roizmanbacteria bacterium CG22_combo_CG10-13_8_21_14_all_38_20</name>
    <dbReference type="NCBI Taxonomy" id="1974862"/>
    <lineage>
        <taxon>Bacteria</taxon>
        <taxon>Candidatus Roizmaniibacteriota</taxon>
    </lineage>
</organism>
<dbReference type="Gene3D" id="3.40.50.720">
    <property type="entry name" value="NAD(P)-binding Rossmann-like Domain"/>
    <property type="match status" value="1"/>
</dbReference>
<reference evidence="2 3" key="1">
    <citation type="submission" date="2017-09" db="EMBL/GenBank/DDBJ databases">
        <title>Depth-based differentiation of microbial function through sediment-hosted aquifers and enrichment of novel symbionts in the deep terrestrial subsurface.</title>
        <authorList>
            <person name="Probst A.J."/>
            <person name="Ladd B."/>
            <person name="Jarett J.K."/>
            <person name="Geller-Mcgrath D.E."/>
            <person name="Sieber C.M."/>
            <person name="Emerson J.B."/>
            <person name="Anantharaman K."/>
            <person name="Thomas B.C."/>
            <person name="Malmstrom R."/>
            <person name="Stieglmeier M."/>
            <person name="Klingl A."/>
            <person name="Woyke T."/>
            <person name="Ryan C.M."/>
            <person name="Banfield J.F."/>
        </authorList>
    </citation>
    <scope>NUCLEOTIDE SEQUENCE [LARGE SCALE GENOMIC DNA]</scope>
    <source>
        <strain evidence="2">CG22_combo_CG10-13_8_21_14_all_38_20</strain>
    </source>
</reference>
<evidence type="ECO:0000313" key="3">
    <source>
        <dbReference type="Proteomes" id="UP000231246"/>
    </source>
</evidence>
<feature type="domain" description="THIF-type NAD/FAD binding fold" evidence="1">
    <location>
        <begin position="68"/>
        <end position="314"/>
    </location>
</feature>
<dbReference type="SUPFAM" id="SSF69572">
    <property type="entry name" value="Activating enzymes of the ubiquitin-like proteins"/>
    <property type="match status" value="1"/>
</dbReference>
<comment type="caution">
    <text evidence="2">The sequence shown here is derived from an EMBL/GenBank/DDBJ whole genome shotgun (WGS) entry which is preliminary data.</text>
</comment>
<dbReference type="Pfam" id="PF00899">
    <property type="entry name" value="ThiF"/>
    <property type="match status" value="1"/>
</dbReference>
<dbReference type="InterPro" id="IPR035985">
    <property type="entry name" value="Ubiquitin-activating_enz"/>
</dbReference>
<evidence type="ECO:0000259" key="1">
    <source>
        <dbReference type="Pfam" id="PF00899"/>
    </source>
</evidence>
<evidence type="ECO:0000313" key="2">
    <source>
        <dbReference type="EMBL" id="PIP62186.1"/>
    </source>
</evidence>
<accession>A0A2H0BWX3</accession>